<evidence type="ECO:0000256" key="1">
    <source>
        <dbReference type="SAM" id="MobiDB-lite"/>
    </source>
</evidence>
<feature type="region of interest" description="Disordered" evidence="1">
    <location>
        <begin position="147"/>
        <end position="166"/>
    </location>
</feature>
<dbReference type="InterPro" id="IPR024079">
    <property type="entry name" value="MetalloPept_cat_dom_sf"/>
</dbReference>
<name>A0AAU8E9V5_9PSED</name>
<dbReference type="Gene3D" id="2.180.10.10">
    <property type="entry name" value="RHS repeat-associated core"/>
    <property type="match status" value="1"/>
</dbReference>
<dbReference type="GO" id="GO:0008237">
    <property type="term" value="F:metallopeptidase activity"/>
    <property type="evidence" value="ECO:0007669"/>
    <property type="project" value="InterPro"/>
</dbReference>
<protein>
    <submittedName>
        <fullName evidence="2">RHS repeat-associated core domain-containing protein</fullName>
    </submittedName>
</protein>
<dbReference type="AlphaFoldDB" id="A0AAU8E9V5"/>
<dbReference type="PANTHER" id="PTHR32305:SF15">
    <property type="entry name" value="PROTEIN RHSA-RELATED"/>
    <property type="match status" value="1"/>
</dbReference>
<organism evidence="2">
    <name type="scientific">Pseudomonas sp. MYb327</name>
    <dbReference type="NCBI Taxonomy" id="2745230"/>
    <lineage>
        <taxon>Bacteria</taxon>
        <taxon>Pseudomonadati</taxon>
        <taxon>Pseudomonadota</taxon>
        <taxon>Gammaproteobacteria</taxon>
        <taxon>Pseudomonadales</taxon>
        <taxon>Pseudomonadaceae</taxon>
        <taxon>Pseudomonas</taxon>
    </lineage>
</organism>
<dbReference type="RefSeq" id="WP_339555796.1">
    <property type="nucleotide sequence ID" value="NZ_CP159258.1"/>
</dbReference>
<dbReference type="PANTHER" id="PTHR32305">
    <property type="match status" value="1"/>
</dbReference>
<dbReference type="NCBIfam" id="TIGR03696">
    <property type="entry name" value="Rhs_assc_core"/>
    <property type="match status" value="1"/>
</dbReference>
<sequence>MHTHTPSISVVDPRALLVRSVAYHRRAVENRGDALVTQQRYDAAGRLTRQRDPRLFALSPSDPTGLANLTHILSLTGEALCSDSVDAGWQLGLPGAAGQALEAWDQRGWHRRTEHDSLLRPVAVFEQDVGEDERCVERITWGTGSEEDVQHNRCGQPIRQDDPAGSRLLPDYGISGSVLVEVRHFLNDLENPDWPVSEAARNRLLEPGEGAKSISRYAPSAEMVHQTDAKGHTRHFAHDCAGQLRLVALKHAGQASAVTLVSAIEYTASGQIEYELAGNGMCTRSAFDLANGRMIALSTQGPDNVYLQRLSYAYDPAGNITEIADAALPIQHFANQRIEPVRRFAYDTLYQLISATGWETAKPSLGPALPEWQAFGPPDASRWCNYVETYDYDEAGNLLQRLHHGAVDDTLNMRVASHSNRSVKARSGLPGIGELFDARGNLLELQPGNALHWNGRNQLARVTQVARPDVADDDERYVYDGEGARLRKCRTTVAKTMIHTAEVRYLPGIELHANSATGELLQIVSIQAGRCTVRLLHWDSPPPAEQENDQLRYCINDQLGSSAFEVDAQAKTISQEVYYPFGGTAWLAGRHELETSYKTIRYSGKERDATGLYYYGGRYYIPWLQHWLNPDPAGDVDGLNFYRFVNNAAMNNVDRAGYVSMSVVMKDYYFYRGAGVEGRILHRGLDEITKYMPEAGEVLRQDIQAAKTYSEMTAKAMNDGTLNESSPVVIKHFGTLDSYQFKGLKELYERIDSDMDHLQKHPERIILFAGGGFGPCPKSVATTAFVQWRDLRKRIFINRRFVGNLRETAGAEVILHELSHFEGTEDYRYLNRGWFEGSYGELLSYNAERFVLGDIRKEDIENKEAFTYYSGTRKHTIEDALEIFKKDELLRSKYARNNADSVAAFSLAVSRLGKS</sequence>
<evidence type="ECO:0000313" key="2">
    <source>
        <dbReference type="EMBL" id="XCG76032.1"/>
    </source>
</evidence>
<gene>
    <name evidence="2" type="ORF">ABVN21_08165</name>
</gene>
<dbReference type="InterPro" id="IPR050708">
    <property type="entry name" value="T6SS_VgrG/RHS"/>
</dbReference>
<dbReference type="InterPro" id="IPR022385">
    <property type="entry name" value="Rhs_assc_core"/>
</dbReference>
<dbReference type="Gene3D" id="3.40.390.10">
    <property type="entry name" value="Collagenase (Catalytic Domain)"/>
    <property type="match status" value="1"/>
</dbReference>
<proteinExistence type="predicted"/>
<reference evidence="2" key="1">
    <citation type="submission" date="2024-06" db="EMBL/GenBank/DDBJ databases">
        <title>The Caenorhabditis elegans bacterial microbiome influences microsporidia infection through nutrient limitation and inhibiting parasite invasion.</title>
        <authorList>
            <person name="Tamim El Jarkass H."/>
            <person name="Castelblanco S."/>
            <person name="Kaur M."/>
            <person name="Wan Y.C."/>
            <person name="Ellis A.E."/>
            <person name="Sheldon R.D."/>
            <person name="Lien E.C."/>
            <person name="Burton N.O."/>
            <person name="Wright G.D."/>
            <person name="Reinke A.W."/>
        </authorList>
    </citation>
    <scope>NUCLEOTIDE SEQUENCE</scope>
    <source>
        <strain evidence="2">MYb327</strain>
    </source>
</reference>
<accession>A0AAU8E9V5</accession>
<dbReference type="EMBL" id="CP159258">
    <property type="protein sequence ID" value="XCG76032.1"/>
    <property type="molecule type" value="Genomic_DNA"/>
</dbReference>